<dbReference type="RefSeq" id="WP_236890913.1">
    <property type="nucleotide sequence ID" value="NZ_AP024488.1"/>
</dbReference>
<sequence length="265" mass="30412">MADFYFPGPVPTDALAYFRAKGWQIGFDYRDVWKAEHASSFTVAKAMEMDVLADIREAVDKAIEGGQTFQQFAKELKPTLQKRGWWGVKEMVDPETGEVVEAQLGSPRRLKTIYRANMRTARASAQWERARRTKKLRPYFLYQLGPSANHREEHVAWHNIILPVDDPFWLTHFPPNGWGCKCFVRQITEREAQRLGGVTKRPEVVMRQWENKRTGEAVEVPEGIDPGWDWNPGKARIDALSEVFDEKLTAAHPADAKAARMLWDG</sequence>
<proteinExistence type="predicted"/>
<organism evidence="2 3">
    <name type="scientific">Desulfoluna limicola</name>
    <dbReference type="NCBI Taxonomy" id="2810562"/>
    <lineage>
        <taxon>Bacteria</taxon>
        <taxon>Pseudomonadati</taxon>
        <taxon>Thermodesulfobacteriota</taxon>
        <taxon>Desulfobacteria</taxon>
        <taxon>Desulfobacterales</taxon>
        <taxon>Desulfolunaceae</taxon>
        <taxon>Desulfoluna</taxon>
    </lineage>
</organism>
<name>A0ABN6EZF1_9BACT</name>
<protein>
    <submittedName>
        <fullName evidence="2">Phage protein</fullName>
    </submittedName>
</protein>
<dbReference type="InterPro" id="IPR006528">
    <property type="entry name" value="Phage_head_morphogenesis_dom"/>
</dbReference>
<dbReference type="Pfam" id="PF04233">
    <property type="entry name" value="Phage_Mu_F"/>
    <property type="match status" value="1"/>
</dbReference>
<dbReference type="Proteomes" id="UP001320148">
    <property type="component" value="Chromosome"/>
</dbReference>
<reference evidence="2 3" key="1">
    <citation type="submission" date="2021-02" db="EMBL/GenBank/DDBJ databases">
        <title>Complete genome of Desulfoluna sp. strain ASN36.</title>
        <authorList>
            <person name="Takahashi A."/>
            <person name="Kojima H."/>
            <person name="Fukui M."/>
        </authorList>
    </citation>
    <scope>NUCLEOTIDE SEQUENCE [LARGE SCALE GENOMIC DNA]</scope>
    <source>
        <strain evidence="2 3">ASN36</strain>
    </source>
</reference>
<evidence type="ECO:0000259" key="1">
    <source>
        <dbReference type="Pfam" id="PF04233"/>
    </source>
</evidence>
<gene>
    <name evidence="2" type="primary">gpF</name>
    <name evidence="2" type="ORF">DSLASN_02390</name>
</gene>
<evidence type="ECO:0000313" key="3">
    <source>
        <dbReference type="Proteomes" id="UP001320148"/>
    </source>
</evidence>
<accession>A0ABN6EZF1</accession>
<dbReference type="EMBL" id="AP024488">
    <property type="protein sequence ID" value="BCS94607.1"/>
    <property type="molecule type" value="Genomic_DNA"/>
</dbReference>
<evidence type="ECO:0000313" key="2">
    <source>
        <dbReference type="EMBL" id="BCS94607.1"/>
    </source>
</evidence>
<keyword evidence="3" id="KW-1185">Reference proteome</keyword>
<feature type="domain" description="Phage head morphogenesis" evidence="1">
    <location>
        <begin position="54"/>
        <end position="184"/>
    </location>
</feature>